<organism evidence="2 3">
    <name type="scientific">Clarias magur</name>
    <name type="common">Asian catfish</name>
    <name type="synonym">Macropteronotus magur</name>
    <dbReference type="NCBI Taxonomy" id="1594786"/>
    <lineage>
        <taxon>Eukaryota</taxon>
        <taxon>Metazoa</taxon>
        <taxon>Chordata</taxon>
        <taxon>Craniata</taxon>
        <taxon>Vertebrata</taxon>
        <taxon>Euteleostomi</taxon>
        <taxon>Actinopterygii</taxon>
        <taxon>Neopterygii</taxon>
        <taxon>Teleostei</taxon>
        <taxon>Ostariophysi</taxon>
        <taxon>Siluriformes</taxon>
        <taxon>Clariidae</taxon>
        <taxon>Clarias</taxon>
    </lineage>
</organism>
<accession>A0A8J4UEY3</accession>
<feature type="non-terminal residue" evidence="2">
    <location>
        <position position="1"/>
    </location>
</feature>
<dbReference type="Gene3D" id="1.20.245.10">
    <property type="entry name" value="Lipoxygenase-1, Domain 5"/>
    <property type="match status" value="1"/>
</dbReference>
<keyword evidence="3" id="KW-1185">Reference proteome</keyword>
<gene>
    <name evidence="2" type="ORF">DAT39_004903</name>
</gene>
<comment type="caution">
    <text evidence="2">The sequence shown here is derived from an EMBL/GenBank/DDBJ whole genome shotgun (WGS) entry which is preliminary data.</text>
</comment>
<reference evidence="2" key="1">
    <citation type="submission" date="2020-07" db="EMBL/GenBank/DDBJ databases">
        <title>Clarias magur genome sequencing, assembly and annotation.</title>
        <authorList>
            <person name="Kushwaha B."/>
            <person name="Kumar R."/>
            <person name="Das P."/>
            <person name="Joshi C.G."/>
            <person name="Kumar D."/>
            <person name="Nagpure N.S."/>
            <person name="Pandey M."/>
            <person name="Agarwal S."/>
            <person name="Srivastava S."/>
            <person name="Singh M."/>
            <person name="Sahoo L."/>
            <person name="Jayasankar P."/>
            <person name="Meher P.K."/>
            <person name="Koringa P.G."/>
            <person name="Iquebal M.A."/>
            <person name="Das S.P."/>
            <person name="Bit A."/>
            <person name="Patnaik S."/>
            <person name="Patel N."/>
            <person name="Shah T.M."/>
            <person name="Hinsu A."/>
            <person name="Jena J.K."/>
        </authorList>
    </citation>
    <scope>NUCLEOTIDE SEQUENCE</scope>
    <source>
        <strain evidence="2">CIFAMagur01</strain>
        <tissue evidence="2">Testis</tissue>
    </source>
</reference>
<feature type="non-terminal residue" evidence="2">
    <location>
        <position position="56"/>
    </location>
</feature>
<protein>
    <submittedName>
        <fullName evidence="2">Arachidonate 12-lipoxygenase, 12S-type-like</fullName>
    </submittedName>
</protein>
<dbReference type="GO" id="GO:0046872">
    <property type="term" value="F:metal ion binding"/>
    <property type="evidence" value="ECO:0007669"/>
    <property type="project" value="InterPro"/>
</dbReference>
<dbReference type="EMBL" id="QNUK01000045">
    <property type="protein sequence ID" value="KAF5905376.1"/>
    <property type="molecule type" value="Genomic_DNA"/>
</dbReference>
<evidence type="ECO:0000259" key="1">
    <source>
        <dbReference type="PROSITE" id="PS51393"/>
    </source>
</evidence>
<dbReference type="OrthoDB" id="407298at2759"/>
<proteinExistence type="predicted"/>
<dbReference type="SUPFAM" id="SSF48484">
    <property type="entry name" value="Lipoxigenase"/>
    <property type="match status" value="1"/>
</dbReference>
<dbReference type="PROSITE" id="PS51393">
    <property type="entry name" value="LIPOXYGENASE_3"/>
    <property type="match status" value="1"/>
</dbReference>
<sequence length="56" mass="6586">VVSTGGDGVLVLSRKEYDLLTYRSLQPHCDFKDRGVTKLNKYFYRDHSLKLWHSIE</sequence>
<evidence type="ECO:0000313" key="2">
    <source>
        <dbReference type="EMBL" id="KAF5905376.1"/>
    </source>
</evidence>
<dbReference type="InterPro" id="IPR013819">
    <property type="entry name" value="LipOase_C"/>
</dbReference>
<dbReference type="Proteomes" id="UP000727407">
    <property type="component" value="Unassembled WGS sequence"/>
</dbReference>
<dbReference type="InterPro" id="IPR036226">
    <property type="entry name" value="LipOase_C_sf"/>
</dbReference>
<dbReference type="GO" id="GO:0016702">
    <property type="term" value="F:oxidoreductase activity, acting on single donors with incorporation of molecular oxygen, incorporation of two atoms of oxygen"/>
    <property type="evidence" value="ECO:0007669"/>
    <property type="project" value="InterPro"/>
</dbReference>
<name>A0A8J4UEY3_CLAMG</name>
<evidence type="ECO:0000313" key="3">
    <source>
        <dbReference type="Proteomes" id="UP000727407"/>
    </source>
</evidence>
<dbReference type="AlphaFoldDB" id="A0A8J4UEY3"/>
<feature type="domain" description="Lipoxygenase" evidence="1">
    <location>
        <begin position="1"/>
        <end position="56"/>
    </location>
</feature>